<gene>
    <name evidence="1" type="ORF">KUTeg_010889</name>
</gene>
<sequence length="125" mass="14706">MDVIAFVLENYFVQFTVQYHKYFIHSVKCVINTIKFMTKYSKLSEQLNNGCSHPNIFNLRKLLKQIQAANEVTMIQYAAGGVRVTKRRKYRSIDERILQLKERLQRGDIDIIQYADAASHDLYLD</sequence>
<evidence type="ECO:0000313" key="1">
    <source>
        <dbReference type="EMBL" id="KAJ8311534.1"/>
    </source>
</evidence>
<dbReference type="EMBL" id="JARBDR010000496">
    <property type="protein sequence ID" value="KAJ8311534.1"/>
    <property type="molecule type" value="Genomic_DNA"/>
</dbReference>
<proteinExistence type="predicted"/>
<name>A0ABQ9F2I0_TEGGR</name>
<protein>
    <submittedName>
        <fullName evidence="1">Uncharacterized protein</fullName>
    </submittedName>
</protein>
<dbReference type="Proteomes" id="UP001217089">
    <property type="component" value="Unassembled WGS sequence"/>
</dbReference>
<reference evidence="1 2" key="1">
    <citation type="submission" date="2022-12" db="EMBL/GenBank/DDBJ databases">
        <title>Chromosome-level genome of Tegillarca granosa.</title>
        <authorList>
            <person name="Kim J."/>
        </authorList>
    </citation>
    <scope>NUCLEOTIDE SEQUENCE [LARGE SCALE GENOMIC DNA]</scope>
    <source>
        <strain evidence="1">Teg-2019</strain>
        <tissue evidence="1">Adductor muscle</tissue>
    </source>
</reference>
<accession>A0ABQ9F2I0</accession>
<keyword evidence="2" id="KW-1185">Reference proteome</keyword>
<comment type="caution">
    <text evidence="1">The sequence shown here is derived from an EMBL/GenBank/DDBJ whole genome shotgun (WGS) entry which is preliminary data.</text>
</comment>
<organism evidence="1 2">
    <name type="scientific">Tegillarca granosa</name>
    <name type="common">Malaysian cockle</name>
    <name type="synonym">Anadara granosa</name>
    <dbReference type="NCBI Taxonomy" id="220873"/>
    <lineage>
        <taxon>Eukaryota</taxon>
        <taxon>Metazoa</taxon>
        <taxon>Spiralia</taxon>
        <taxon>Lophotrochozoa</taxon>
        <taxon>Mollusca</taxon>
        <taxon>Bivalvia</taxon>
        <taxon>Autobranchia</taxon>
        <taxon>Pteriomorphia</taxon>
        <taxon>Arcoida</taxon>
        <taxon>Arcoidea</taxon>
        <taxon>Arcidae</taxon>
        <taxon>Tegillarca</taxon>
    </lineage>
</organism>
<evidence type="ECO:0000313" key="2">
    <source>
        <dbReference type="Proteomes" id="UP001217089"/>
    </source>
</evidence>